<keyword evidence="3" id="KW-1185">Reference proteome</keyword>
<proteinExistence type="predicted"/>
<evidence type="ECO:0000256" key="1">
    <source>
        <dbReference type="SAM" id="MobiDB-lite"/>
    </source>
</evidence>
<organism evidence="2 3">
    <name type="scientific">Vigna unguiculata</name>
    <name type="common">Cowpea</name>
    <dbReference type="NCBI Taxonomy" id="3917"/>
    <lineage>
        <taxon>Eukaryota</taxon>
        <taxon>Viridiplantae</taxon>
        <taxon>Streptophyta</taxon>
        <taxon>Embryophyta</taxon>
        <taxon>Tracheophyta</taxon>
        <taxon>Spermatophyta</taxon>
        <taxon>Magnoliopsida</taxon>
        <taxon>eudicotyledons</taxon>
        <taxon>Gunneridae</taxon>
        <taxon>Pentapetalae</taxon>
        <taxon>rosids</taxon>
        <taxon>fabids</taxon>
        <taxon>Fabales</taxon>
        <taxon>Fabaceae</taxon>
        <taxon>Papilionoideae</taxon>
        <taxon>50 kb inversion clade</taxon>
        <taxon>NPAAA clade</taxon>
        <taxon>indigoferoid/millettioid clade</taxon>
        <taxon>Phaseoleae</taxon>
        <taxon>Vigna</taxon>
    </lineage>
</organism>
<dbReference type="EMBL" id="CP039349">
    <property type="protein sequence ID" value="QCD94226.1"/>
    <property type="molecule type" value="Genomic_DNA"/>
</dbReference>
<dbReference type="Proteomes" id="UP000501690">
    <property type="component" value="Linkage Group LG5"/>
</dbReference>
<dbReference type="AlphaFoldDB" id="A0A4D6M221"/>
<gene>
    <name evidence="2" type="ORF">DEO72_LG5g2307</name>
</gene>
<name>A0A4D6M221_VIGUN</name>
<accession>A0A4D6M221</accession>
<feature type="compositionally biased region" description="Acidic residues" evidence="1">
    <location>
        <begin position="386"/>
        <end position="400"/>
    </location>
</feature>
<protein>
    <submittedName>
        <fullName evidence="2">Uncharacterized protein</fullName>
    </submittedName>
</protein>
<evidence type="ECO:0000313" key="3">
    <source>
        <dbReference type="Proteomes" id="UP000501690"/>
    </source>
</evidence>
<evidence type="ECO:0000313" key="2">
    <source>
        <dbReference type="EMBL" id="QCD94226.1"/>
    </source>
</evidence>
<feature type="region of interest" description="Disordered" evidence="1">
    <location>
        <begin position="377"/>
        <end position="400"/>
    </location>
</feature>
<sequence length="400" mass="45572">MLLLLPEPRPPILTNLSKTLGFHLSFSISAPLLVSTNHPSVMASSSSCHKRIKRMATKQQDPDIDGWISDPKAQDNFSSSFRNRKIINHKHVKLPFFRTHGFAFPEFLSFQNLETFVQLKGNVYPDLIRVFYANLQCEEDLLTSRVKEVNIVLTPEIWTSIAGFRIAGILAHRGFPGANRLDIYQSCLRDPIAKRDYNIFRAGGMKKDERVLAFIIAWILVPRNGNHAQLTTEDVFLIHAFKSNILIDWSEVVFDTMQKAIKLPNYPLPYVVFLCKVIEHYKNHTSLIGANALHHMGMAFWGNIWCFKDEPDAEPVDTVELSSTASQTPYEQEMLRMVTTLLDHHHTWMSKLDSIEHQLSSVQEQLALLNIGRDTPNPEVVVDSVEGSESEQFEDATDDE</sequence>
<reference evidence="2 3" key="1">
    <citation type="submission" date="2019-04" db="EMBL/GenBank/DDBJ databases">
        <title>An improved genome assembly and genetic linkage map for asparagus bean, Vigna unguiculata ssp. sesquipedialis.</title>
        <authorList>
            <person name="Xia Q."/>
            <person name="Zhang R."/>
            <person name="Dong Y."/>
        </authorList>
    </citation>
    <scope>NUCLEOTIDE SEQUENCE [LARGE SCALE GENOMIC DNA]</scope>
    <source>
        <tissue evidence="2">Leaf</tissue>
    </source>
</reference>